<dbReference type="GO" id="GO:0006355">
    <property type="term" value="P:regulation of DNA-templated transcription"/>
    <property type="evidence" value="ECO:0007669"/>
    <property type="project" value="InterPro"/>
</dbReference>
<dbReference type="EMBL" id="BFEA01000225">
    <property type="protein sequence ID" value="GBG75486.1"/>
    <property type="molecule type" value="Genomic_DNA"/>
</dbReference>
<comment type="subcellular location">
    <subcellularLocation>
        <location evidence="4">Nucleus</location>
    </subcellularLocation>
</comment>
<dbReference type="OrthoDB" id="16041at2759"/>
<evidence type="ECO:0000256" key="2">
    <source>
        <dbReference type="ARBA" id="ARBA00023163"/>
    </source>
</evidence>
<feature type="region of interest" description="Disordered" evidence="6">
    <location>
        <begin position="153"/>
        <end position="189"/>
    </location>
</feature>
<keyword evidence="5" id="KW-0175">Coiled coil</keyword>
<reference evidence="8 9" key="1">
    <citation type="journal article" date="2018" name="Cell">
        <title>The Chara Genome: Secondary Complexity and Implications for Plant Terrestrialization.</title>
        <authorList>
            <person name="Nishiyama T."/>
            <person name="Sakayama H."/>
            <person name="Vries J.D."/>
            <person name="Buschmann H."/>
            <person name="Saint-Marcoux D."/>
            <person name="Ullrich K.K."/>
            <person name="Haas F.B."/>
            <person name="Vanderstraeten L."/>
            <person name="Becker D."/>
            <person name="Lang D."/>
            <person name="Vosolsobe S."/>
            <person name="Rombauts S."/>
            <person name="Wilhelmsson P.K.I."/>
            <person name="Janitza P."/>
            <person name="Kern R."/>
            <person name="Heyl A."/>
            <person name="Rumpler F."/>
            <person name="Villalobos L.I.A.C."/>
            <person name="Clay J.M."/>
            <person name="Skokan R."/>
            <person name="Toyoda A."/>
            <person name="Suzuki Y."/>
            <person name="Kagoshima H."/>
            <person name="Schijlen E."/>
            <person name="Tajeshwar N."/>
            <person name="Catarino B."/>
            <person name="Hetherington A.J."/>
            <person name="Saltykova A."/>
            <person name="Bonnot C."/>
            <person name="Breuninger H."/>
            <person name="Symeonidi A."/>
            <person name="Radhakrishnan G.V."/>
            <person name="Van Nieuwerburgh F."/>
            <person name="Deforce D."/>
            <person name="Chang C."/>
            <person name="Karol K.G."/>
            <person name="Hedrich R."/>
            <person name="Ulvskov P."/>
            <person name="Glockner G."/>
            <person name="Delwiche C.F."/>
            <person name="Petrasek J."/>
            <person name="Van de Peer Y."/>
            <person name="Friml J."/>
            <person name="Beilby M."/>
            <person name="Dolan L."/>
            <person name="Kohara Y."/>
            <person name="Sugano S."/>
            <person name="Fujiyama A."/>
            <person name="Delaux P.-M."/>
            <person name="Quint M."/>
            <person name="TheiBen G."/>
            <person name="Hagemann M."/>
            <person name="Harholt J."/>
            <person name="Dunand C."/>
            <person name="Zachgo S."/>
            <person name="Langdale J."/>
            <person name="Maumus F."/>
            <person name="Straeten D.V.D."/>
            <person name="Gould S.B."/>
            <person name="Rensing S.A."/>
        </authorList>
    </citation>
    <scope>NUCLEOTIDE SEQUENCE [LARGE SCALE GENOMIC DNA]</scope>
    <source>
        <strain evidence="8 9">S276</strain>
    </source>
</reference>
<dbReference type="PROSITE" id="PS51037">
    <property type="entry name" value="YEATS"/>
    <property type="match status" value="1"/>
</dbReference>
<evidence type="ECO:0000313" key="8">
    <source>
        <dbReference type="EMBL" id="GBG75486.1"/>
    </source>
</evidence>
<accession>A0A388KZK5</accession>
<comment type="caution">
    <text evidence="8">The sequence shown here is derived from an EMBL/GenBank/DDBJ whole genome shotgun (WGS) entry which is preliminary data.</text>
</comment>
<dbReference type="Proteomes" id="UP000265515">
    <property type="component" value="Unassembled WGS sequence"/>
</dbReference>
<keyword evidence="1" id="KW-0805">Transcription regulation</keyword>
<dbReference type="CDD" id="cd16910">
    <property type="entry name" value="YEATS_TFIID14_like"/>
    <property type="match status" value="1"/>
</dbReference>
<dbReference type="GO" id="GO:0005634">
    <property type="term" value="C:nucleus"/>
    <property type="evidence" value="ECO:0007669"/>
    <property type="project" value="UniProtKB-SubCell"/>
</dbReference>
<dbReference type="Pfam" id="PF03366">
    <property type="entry name" value="YEATS"/>
    <property type="match status" value="1"/>
</dbReference>
<keyword evidence="3 4" id="KW-0539">Nucleus</keyword>
<dbReference type="AlphaFoldDB" id="A0A388KZK5"/>
<keyword evidence="2" id="KW-0804">Transcription</keyword>
<dbReference type="InterPro" id="IPR038704">
    <property type="entry name" value="YEAST_sf"/>
</dbReference>
<evidence type="ECO:0000259" key="7">
    <source>
        <dbReference type="PROSITE" id="PS51037"/>
    </source>
</evidence>
<keyword evidence="9" id="KW-1185">Reference proteome</keyword>
<feature type="coiled-coil region" evidence="5">
    <location>
        <begin position="207"/>
        <end position="241"/>
    </location>
</feature>
<dbReference type="STRING" id="69332.A0A388KZK5"/>
<dbReference type="PANTHER" id="PTHR47573">
    <property type="entry name" value="PROTEIN AF-9 HOMOLOG"/>
    <property type="match status" value="1"/>
</dbReference>
<sequence length="244" mass="27175">MKDVEVTVPIAYGTISFWLGKKADEYHSHKWTVYVRAVNNEDLSAIIKKVVFQLHPSFSNPTRVVENPPFELNETGWGEFEIGISIYFHPDISDKPIDIFHPLRLYPEEEGSQPSTKKPVVVESYDELVFTEPSEGFLQRILNNPCVQISYGPTAQPIAPPADGSGTNPSSGDGMPSLTAHPEKKDGSTKNHNLAQYFLQHSDEEELAALREARRQVAASITKLERDLAALESEANSLRAQPMS</sequence>
<feature type="domain" description="YEATS" evidence="7">
    <location>
        <begin position="1"/>
        <end position="144"/>
    </location>
</feature>
<dbReference type="InterPro" id="IPR005033">
    <property type="entry name" value="YEATS"/>
</dbReference>
<evidence type="ECO:0000313" key="9">
    <source>
        <dbReference type="Proteomes" id="UP000265515"/>
    </source>
</evidence>
<dbReference type="InterPro" id="IPR055129">
    <property type="entry name" value="YEATS_dom"/>
</dbReference>
<evidence type="ECO:0000256" key="1">
    <source>
        <dbReference type="ARBA" id="ARBA00023015"/>
    </source>
</evidence>
<dbReference type="OMA" id="AHIAKFR"/>
<dbReference type="Gene3D" id="2.60.40.1970">
    <property type="entry name" value="YEATS domain"/>
    <property type="match status" value="1"/>
</dbReference>
<proteinExistence type="predicted"/>
<evidence type="ECO:0000256" key="5">
    <source>
        <dbReference type="SAM" id="Coils"/>
    </source>
</evidence>
<dbReference type="Gramene" id="GBG75486">
    <property type="protein sequence ID" value="GBG75486"/>
    <property type="gene ID" value="CBR_g20117"/>
</dbReference>
<evidence type="ECO:0000256" key="3">
    <source>
        <dbReference type="ARBA" id="ARBA00023242"/>
    </source>
</evidence>
<name>A0A388KZK5_CHABU</name>
<organism evidence="8 9">
    <name type="scientific">Chara braunii</name>
    <name type="common">Braun's stonewort</name>
    <dbReference type="NCBI Taxonomy" id="69332"/>
    <lineage>
        <taxon>Eukaryota</taxon>
        <taxon>Viridiplantae</taxon>
        <taxon>Streptophyta</taxon>
        <taxon>Charophyceae</taxon>
        <taxon>Charales</taxon>
        <taxon>Characeae</taxon>
        <taxon>Chara</taxon>
    </lineage>
</organism>
<evidence type="ECO:0000256" key="4">
    <source>
        <dbReference type="PROSITE-ProRule" id="PRU00376"/>
    </source>
</evidence>
<dbReference type="PANTHER" id="PTHR47573:SF1">
    <property type="entry name" value="PROTEIN AF-9 HOMOLOG"/>
    <property type="match status" value="1"/>
</dbReference>
<gene>
    <name evidence="8" type="ORF">CBR_g20117</name>
</gene>
<protein>
    <recommendedName>
        <fullName evidence="7">YEATS domain-containing protein</fullName>
    </recommendedName>
</protein>
<evidence type="ECO:0000256" key="6">
    <source>
        <dbReference type="SAM" id="MobiDB-lite"/>
    </source>
</evidence>